<evidence type="ECO:0000256" key="1">
    <source>
        <dbReference type="ARBA" id="ARBA00010088"/>
    </source>
</evidence>
<dbReference type="InterPro" id="IPR000639">
    <property type="entry name" value="Epox_hydrolase-like"/>
</dbReference>
<dbReference type="PANTHER" id="PTHR21661:SF39">
    <property type="entry name" value="HYDROLASE, PUTATIVE (AFU_ORTHOLOGUE AFUA_3G08960)-RELATED"/>
    <property type="match status" value="1"/>
</dbReference>
<evidence type="ECO:0000256" key="3">
    <source>
        <dbReference type="PIRSR" id="PIRSR001112-1"/>
    </source>
</evidence>
<dbReference type="PIRSF" id="PIRSF001112">
    <property type="entry name" value="Epoxide_hydrolase"/>
    <property type="match status" value="1"/>
</dbReference>
<dbReference type="PANTHER" id="PTHR21661">
    <property type="entry name" value="EPOXIDE HYDROLASE 1-RELATED"/>
    <property type="match status" value="1"/>
</dbReference>
<dbReference type="Gene3D" id="3.40.50.1820">
    <property type="entry name" value="alpha/beta hydrolase"/>
    <property type="match status" value="1"/>
</dbReference>
<dbReference type="STRING" id="78410.A0A0P7AQX0"/>
<dbReference type="AlphaFoldDB" id="A0A0P7AQX0"/>
<proteinExistence type="inferred from homology"/>
<dbReference type="OrthoDB" id="7130006at2759"/>
<dbReference type="EMBL" id="LKCW01000289">
    <property type="protein sequence ID" value="KPM34913.1"/>
    <property type="molecule type" value="Genomic_DNA"/>
</dbReference>
<dbReference type="InterPro" id="IPR016292">
    <property type="entry name" value="Epoxide_hydrolase"/>
</dbReference>
<gene>
    <name evidence="5" type="ORF">AK830_g11649</name>
</gene>
<comment type="similarity">
    <text evidence="1">Belongs to the peptidase S33 family.</text>
</comment>
<evidence type="ECO:0000259" key="4">
    <source>
        <dbReference type="Pfam" id="PF06441"/>
    </source>
</evidence>
<dbReference type="SUPFAM" id="SSF53474">
    <property type="entry name" value="alpha/beta-Hydrolases"/>
    <property type="match status" value="1"/>
</dbReference>
<sequence>MAAADYATLPGSMPGKPERFSLNIPDQDLAEFRDLLQLSKIGPATWWNRQNDRQFGITREWLIEAKETWLNFPNFKIDINDPEAGTLNIHFVALFSAKKDAIPIIFMHGWPGSFLEFLPMMKILAEKYTPATLPFHVIVPSIPDYGLSSGPSQDIELNLEQAARVMNQLMLDLGFSSGYVAQGGDVGSWLTRLMSLRFTPCKAFHLNLLRQSPKDQVSSVEDLTPEEQQLLERAKAWGKTGMAYAIEHGTRPATIGLVLSSSPLATLACDQSSIGEKLLDWTDDRGPLSLDTILFMVSFYWFTSTFPRSMYPYRAMFSSPEGVSDFSISKEKPFGYSAFPREIFWLPEAWAGQIYPNLKFYKSHSKGGHFAALEQPGAFLEDIEEFVAKLNLSDKI</sequence>
<dbReference type="InterPro" id="IPR029058">
    <property type="entry name" value="AB_hydrolase_fold"/>
</dbReference>
<dbReference type="GO" id="GO:0004301">
    <property type="term" value="F:epoxide hydrolase activity"/>
    <property type="evidence" value="ECO:0007669"/>
    <property type="project" value="TreeGrafter"/>
</dbReference>
<feature type="active site" description="Proton donor" evidence="3">
    <location>
        <position position="313"/>
    </location>
</feature>
<dbReference type="Proteomes" id="UP000050424">
    <property type="component" value="Unassembled WGS sequence"/>
</dbReference>
<evidence type="ECO:0000256" key="2">
    <source>
        <dbReference type="ARBA" id="ARBA00022801"/>
    </source>
</evidence>
<keyword evidence="6" id="KW-1185">Reference proteome</keyword>
<evidence type="ECO:0000313" key="6">
    <source>
        <dbReference type="Proteomes" id="UP000050424"/>
    </source>
</evidence>
<dbReference type="GO" id="GO:0097176">
    <property type="term" value="P:epoxide metabolic process"/>
    <property type="evidence" value="ECO:0007669"/>
    <property type="project" value="TreeGrafter"/>
</dbReference>
<dbReference type="InterPro" id="IPR010497">
    <property type="entry name" value="Epoxide_hydro_N"/>
</dbReference>
<evidence type="ECO:0000313" key="5">
    <source>
        <dbReference type="EMBL" id="KPM34913.1"/>
    </source>
</evidence>
<comment type="caution">
    <text evidence="5">The sequence shown here is derived from an EMBL/GenBank/DDBJ whole genome shotgun (WGS) entry which is preliminary data.</text>
</comment>
<name>A0A0P7AQX0_9HYPO</name>
<organism evidence="5 6">
    <name type="scientific">Neonectria ditissima</name>
    <dbReference type="NCBI Taxonomy" id="78410"/>
    <lineage>
        <taxon>Eukaryota</taxon>
        <taxon>Fungi</taxon>
        <taxon>Dikarya</taxon>
        <taxon>Ascomycota</taxon>
        <taxon>Pezizomycotina</taxon>
        <taxon>Sordariomycetes</taxon>
        <taxon>Hypocreomycetidae</taxon>
        <taxon>Hypocreales</taxon>
        <taxon>Nectriaceae</taxon>
        <taxon>Neonectria</taxon>
    </lineage>
</organism>
<dbReference type="Pfam" id="PF06441">
    <property type="entry name" value="EHN"/>
    <property type="match status" value="1"/>
</dbReference>
<accession>A0A0P7AQX0</accession>
<reference evidence="5 6" key="1">
    <citation type="submission" date="2015-09" db="EMBL/GenBank/DDBJ databases">
        <title>Draft genome of a European isolate of the apple canker pathogen Neonectria ditissima.</title>
        <authorList>
            <person name="Gomez-Cortecero A."/>
            <person name="Harrison R.J."/>
            <person name="Armitage A.D."/>
        </authorList>
    </citation>
    <scope>NUCLEOTIDE SEQUENCE [LARGE SCALE GENOMIC DNA]</scope>
    <source>
        <strain evidence="5 6">R09/05</strain>
    </source>
</reference>
<keyword evidence="2" id="KW-0378">Hydrolase</keyword>
<feature type="active site" description="Proton acceptor" evidence="3">
    <location>
        <position position="369"/>
    </location>
</feature>
<feature type="active site" description="Nucleophile" evidence="3">
    <location>
        <position position="185"/>
    </location>
</feature>
<feature type="domain" description="Epoxide hydrolase N-terminal" evidence="4">
    <location>
        <begin position="18"/>
        <end position="117"/>
    </location>
</feature>
<dbReference type="PRINTS" id="PR00412">
    <property type="entry name" value="EPOXHYDRLASE"/>
</dbReference>
<protein>
    <recommendedName>
        <fullName evidence="4">Epoxide hydrolase N-terminal domain-containing protein</fullName>
    </recommendedName>
</protein>